<feature type="transmembrane region" description="Helical" evidence="2">
    <location>
        <begin position="93"/>
        <end position="113"/>
    </location>
</feature>
<dbReference type="EMBL" id="JAAAMG010000004">
    <property type="protein sequence ID" value="NDW04282.1"/>
    <property type="molecule type" value="Genomic_DNA"/>
</dbReference>
<keyword evidence="2" id="KW-0472">Membrane</keyword>
<evidence type="ECO:0000313" key="3">
    <source>
        <dbReference type="EMBL" id="NDW04282.1"/>
    </source>
</evidence>
<dbReference type="AlphaFoldDB" id="A0A6N9T128"/>
<feature type="region of interest" description="Disordered" evidence="1">
    <location>
        <begin position="235"/>
        <end position="276"/>
    </location>
</feature>
<evidence type="ECO:0000313" key="4">
    <source>
        <dbReference type="Proteomes" id="UP000469011"/>
    </source>
</evidence>
<comment type="caution">
    <text evidence="3">The sequence shown here is derived from an EMBL/GenBank/DDBJ whole genome shotgun (WGS) entry which is preliminary data.</text>
</comment>
<name>A0A6N9T128_9HYPH</name>
<feature type="transmembrane region" description="Helical" evidence="2">
    <location>
        <begin position="61"/>
        <end position="81"/>
    </location>
</feature>
<sequence length="276" mass="29515">MLADLSTYSLQDFLLFDATIYRGLFGQMTAALWPLALAGIALALVLLGLRRRLPALADQGAAMLLATAFLASAWFFFFGVYRTINFAAVYPGWAFVAQAGLLLLAAVVAVFATGPSRWGNAASPLTRLVAALVVLYGLFGHPAAELATGREAASLEWFALAPDPTALVALGFLASWRSRWRYALSLVPVIWLAASALTLYGLEMQTEALCLALAMLVGLVALVLPRQTAFEFARSEEAHDGTATRRAPPRPGEAPRIPGRIKAAGGEALLPTTRRQ</sequence>
<protein>
    <submittedName>
        <fullName evidence="3">Uncharacterized protein</fullName>
    </submittedName>
</protein>
<evidence type="ECO:0000256" key="1">
    <source>
        <dbReference type="SAM" id="MobiDB-lite"/>
    </source>
</evidence>
<keyword evidence="2" id="KW-0812">Transmembrane</keyword>
<proteinExistence type="predicted"/>
<organism evidence="3 4">
    <name type="scientific">Jiella pacifica</name>
    <dbReference type="NCBI Taxonomy" id="2696469"/>
    <lineage>
        <taxon>Bacteria</taxon>
        <taxon>Pseudomonadati</taxon>
        <taxon>Pseudomonadota</taxon>
        <taxon>Alphaproteobacteria</taxon>
        <taxon>Hyphomicrobiales</taxon>
        <taxon>Aurantimonadaceae</taxon>
        <taxon>Jiella</taxon>
    </lineage>
</organism>
<dbReference type="Proteomes" id="UP000469011">
    <property type="component" value="Unassembled WGS sequence"/>
</dbReference>
<feature type="transmembrane region" description="Helical" evidence="2">
    <location>
        <begin position="155"/>
        <end position="175"/>
    </location>
</feature>
<gene>
    <name evidence="3" type="ORF">GTK09_07555</name>
</gene>
<accession>A0A6N9T128</accession>
<dbReference type="RefSeq" id="WP_163462381.1">
    <property type="nucleotide sequence ID" value="NZ_JAAAMG010000004.1"/>
</dbReference>
<feature type="transmembrane region" description="Helical" evidence="2">
    <location>
        <begin position="206"/>
        <end position="224"/>
    </location>
</feature>
<dbReference type="Pfam" id="PF19540">
    <property type="entry name" value="DUF6064"/>
    <property type="match status" value="1"/>
</dbReference>
<dbReference type="InterPro" id="IPR045708">
    <property type="entry name" value="DUF6064"/>
</dbReference>
<reference evidence="3 4" key="1">
    <citation type="submission" date="2020-01" db="EMBL/GenBank/DDBJ databases">
        <title>Jiella pacifica sp. nov.</title>
        <authorList>
            <person name="Xue Z."/>
            <person name="Zhu S."/>
            <person name="Chen J."/>
            <person name="Yang J."/>
        </authorList>
    </citation>
    <scope>NUCLEOTIDE SEQUENCE [LARGE SCALE GENOMIC DNA]</scope>
    <source>
        <strain evidence="3 4">40Bstr34</strain>
    </source>
</reference>
<feature type="transmembrane region" description="Helical" evidence="2">
    <location>
        <begin position="125"/>
        <end position="143"/>
    </location>
</feature>
<keyword evidence="4" id="KW-1185">Reference proteome</keyword>
<feature type="transmembrane region" description="Helical" evidence="2">
    <location>
        <begin position="182"/>
        <end position="200"/>
    </location>
</feature>
<feature type="transmembrane region" description="Helical" evidence="2">
    <location>
        <begin position="31"/>
        <end position="49"/>
    </location>
</feature>
<keyword evidence="2" id="KW-1133">Transmembrane helix</keyword>
<evidence type="ECO:0000256" key="2">
    <source>
        <dbReference type="SAM" id="Phobius"/>
    </source>
</evidence>